<dbReference type="SUPFAM" id="SSF52047">
    <property type="entry name" value="RNI-like"/>
    <property type="match status" value="1"/>
</dbReference>
<dbReference type="SMART" id="SM00579">
    <property type="entry name" value="FBD"/>
    <property type="match status" value="1"/>
</dbReference>
<dbReference type="InterPro" id="IPR036047">
    <property type="entry name" value="F-box-like_dom_sf"/>
</dbReference>
<dbReference type="InterPro" id="IPR006566">
    <property type="entry name" value="FBD"/>
</dbReference>
<dbReference type="Proteomes" id="UP000030689">
    <property type="component" value="Unassembled WGS sequence"/>
</dbReference>
<dbReference type="SMART" id="SM00256">
    <property type="entry name" value="FBOX"/>
    <property type="match status" value="1"/>
</dbReference>
<dbReference type="InterPro" id="IPR032675">
    <property type="entry name" value="LRR_dom_sf"/>
</dbReference>
<evidence type="ECO:0000313" key="2">
    <source>
        <dbReference type="EMBL" id="ESQ42736.1"/>
    </source>
</evidence>
<dbReference type="PANTHER" id="PTHR31900">
    <property type="entry name" value="F-BOX/RNI SUPERFAMILY PROTEIN-RELATED"/>
    <property type="match status" value="1"/>
</dbReference>
<proteinExistence type="predicted"/>
<dbReference type="InterPro" id="IPR053781">
    <property type="entry name" value="F-box_AtFBL13-like"/>
</dbReference>
<evidence type="ECO:0000313" key="3">
    <source>
        <dbReference type="Proteomes" id="UP000030689"/>
    </source>
</evidence>
<feature type="domain" description="F-box" evidence="1">
    <location>
        <begin position="14"/>
        <end position="50"/>
    </location>
</feature>
<dbReference type="InterPro" id="IPR001810">
    <property type="entry name" value="F-box_dom"/>
</dbReference>
<dbReference type="PROSITE" id="PS50181">
    <property type="entry name" value="FBOX"/>
    <property type="match status" value="1"/>
</dbReference>
<dbReference type="STRING" id="72664.V4NAA1"/>
<dbReference type="AlphaFoldDB" id="V4NAA1"/>
<dbReference type="InterPro" id="IPR055411">
    <property type="entry name" value="LRR_FXL15/At3g58940/PEG3-like"/>
</dbReference>
<dbReference type="OMA" id="INTDWIN"/>
<dbReference type="Pfam" id="PF08387">
    <property type="entry name" value="FBD"/>
    <property type="match status" value="1"/>
</dbReference>
<dbReference type="KEGG" id="eus:EUTSA_v10016035mg"/>
<dbReference type="Gene3D" id="3.80.10.10">
    <property type="entry name" value="Ribonuclease Inhibitor"/>
    <property type="match status" value="1"/>
</dbReference>
<organism evidence="2 3">
    <name type="scientific">Eutrema salsugineum</name>
    <name type="common">Saltwater cress</name>
    <name type="synonym">Sisymbrium salsugineum</name>
    <dbReference type="NCBI Taxonomy" id="72664"/>
    <lineage>
        <taxon>Eukaryota</taxon>
        <taxon>Viridiplantae</taxon>
        <taxon>Streptophyta</taxon>
        <taxon>Embryophyta</taxon>
        <taxon>Tracheophyta</taxon>
        <taxon>Spermatophyta</taxon>
        <taxon>Magnoliopsida</taxon>
        <taxon>eudicotyledons</taxon>
        <taxon>Gunneridae</taxon>
        <taxon>Pentapetalae</taxon>
        <taxon>rosids</taxon>
        <taxon>malvids</taxon>
        <taxon>Brassicales</taxon>
        <taxon>Brassicaceae</taxon>
        <taxon>Eutremeae</taxon>
        <taxon>Eutrema</taxon>
    </lineage>
</organism>
<dbReference type="PANTHER" id="PTHR31900:SF28">
    <property type="entry name" value="FBD DOMAIN-CONTAINING PROTEIN"/>
    <property type="match status" value="1"/>
</dbReference>
<dbReference type="Pfam" id="PF00646">
    <property type="entry name" value="F-box"/>
    <property type="match status" value="1"/>
</dbReference>
<dbReference type="InterPro" id="IPR050232">
    <property type="entry name" value="FBL13/AtMIF1-like"/>
</dbReference>
<keyword evidence="3" id="KW-1185">Reference proteome</keyword>
<dbReference type="EMBL" id="KI517464">
    <property type="protein sequence ID" value="ESQ42736.1"/>
    <property type="molecule type" value="Genomic_DNA"/>
</dbReference>
<gene>
    <name evidence="2" type="ORF">EUTSA_v10016035mg</name>
</gene>
<sequence>MKAAKLGTEDVTFSDRISKLPDDLLLQILSLVPISDAMKTSLLSKRWRSLWKMMPVLKYDENTCPNTGSLGFVDVCTRSLQLHETPLLKSLKLEQKRHSNSCLKWPIFQNNSRVLQNLVVLKLYTTNLDFADSGESLPVCFRSLKSLHLFRVTLKDTKSFCRLLSACPVLEDLFFFIVSLRSTNTRNLFTISVPSLQRLEIYSSYLTTFDSRFERNAPSLKYLVVKDFTSRFKFTEVTVHESKTGKLMKFLTSLEHLSIGLYPSMASHLTGTSISNRLLHLELNIYSDIHLNLLVRLLRDAPKLRALKLNHVNSQFSLYTEDQPSSVPECLSFHLETLQWIGYERTLEERESAVYILKNAHRLKTATFSLRSSTTDHRMLMIKDLRSMTKASASCQLVIKF</sequence>
<dbReference type="SUPFAM" id="SSF81383">
    <property type="entry name" value="F-box domain"/>
    <property type="match status" value="1"/>
</dbReference>
<evidence type="ECO:0000259" key="1">
    <source>
        <dbReference type="PROSITE" id="PS50181"/>
    </source>
</evidence>
<dbReference type="Gramene" id="ESQ42736">
    <property type="protein sequence ID" value="ESQ42736"/>
    <property type="gene ID" value="EUTSA_v10016035mg"/>
</dbReference>
<dbReference type="Pfam" id="PF24758">
    <property type="entry name" value="LRR_At5g56370"/>
    <property type="match status" value="1"/>
</dbReference>
<protein>
    <recommendedName>
        <fullName evidence="1">F-box domain-containing protein</fullName>
    </recommendedName>
</protein>
<dbReference type="CDD" id="cd22160">
    <property type="entry name" value="F-box_AtFBL13-like"/>
    <property type="match status" value="1"/>
</dbReference>
<accession>V4NAA1</accession>
<name>V4NAA1_EUTSA</name>
<reference evidence="2 3" key="1">
    <citation type="journal article" date="2013" name="Front. Plant Sci.">
        <title>The Reference Genome of the Halophytic Plant Eutrema salsugineum.</title>
        <authorList>
            <person name="Yang R."/>
            <person name="Jarvis D.E."/>
            <person name="Chen H."/>
            <person name="Beilstein M.A."/>
            <person name="Grimwood J."/>
            <person name="Jenkins J."/>
            <person name="Shu S."/>
            <person name="Prochnik S."/>
            <person name="Xin M."/>
            <person name="Ma C."/>
            <person name="Schmutz J."/>
            <person name="Wing R.A."/>
            <person name="Mitchell-Olds T."/>
            <person name="Schumaker K.S."/>
            <person name="Wang X."/>
        </authorList>
    </citation>
    <scope>NUCLEOTIDE SEQUENCE [LARGE SCALE GENOMIC DNA]</scope>
</reference>